<reference evidence="3 4" key="1">
    <citation type="submission" date="2019-07" db="EMBL/GenBank/DDBJ databases">
        <title>Full genome sequence of Sphingomonas sp. 4R-6-7(HKS19).</title>
        <authorList>
            <person name="Im W.-T."/>
        </authorList>
    </citation>
    <scope>NUCLEOTIDE SEQUENCE [LARGE SCALE GENOMIC DNA]</scope>
    <source>
        <strain evidence="3 4">HKS19</strain>
    </source>
</reference>
<gene>
    <name evidence="3" type="ORF">FPZ24_14915</name>
</gene>
<dbReference type="EMBL" id="CP042306">
    <property type="protein sequence ID" value="QDZ09248.1"/>
    <property type="molecule type" value="Genomic_DNA"/>
</dbReference>
<sequence length="166" mass="16746">MLDAPPSRPLWLWTLADLALLLVGFFVLVQATDRRALAKGLREGFGATAPDVTPDPIPLAVAAVGFAPGSASIQSDAGLIDFATANLRDPRASLRVSGGATGAGDVDPATGSADLLATDRARAVTAYLIGHGIAAGRITIASASTAGRTALVTVSFTGDPAVRTNP</sequence>
<dbReference type="Pfam" id="PF00691">
    <property type="entry name" value="OmpA"/>
    <property type="match status" value="1"/>
</dbReference>
<keyword evidence="4" id="KW-1185">Reference proteome</keyword>
<dbReference type="Proteomes" id="UP000315673">
    <property type="component" value="Chromosome"/>
</dbReference>
<proteinExistence type="predicted"/>
<protein>
    <submittedName>
        <fullName evidence="3">OmpA family protein</fullName>
    </submittedName>
</protein>
<feature type="transmembrane region" description="Helical" evidence="1">
    <location>
        <begin position="12"/>
        <end position="32"/>
    </location>
</feature>
<dbReference type="OrthoDB" id="7585963at2"/>
<dbReference type="InterPro" id="IPR036737">
    <property type="entry name" value="OmpA-like_sf"/>
</dbReference>
<evidence type="ECO:0000259" key="2">
    <source>
        <dbReference type="Pfam" id="PF00691"/>
    </source>
</evidence>
<name>A0A5B8LLX5_9SPHN</name>
<dbReference type="AlphaFoldDB" id="A0A5B8LLX5"/>
<keyword evidence="1" id="KW-0472">Membrane</keyword>
<accession>A0A5B8LLX5</accession>
<evidence type="ECO:0000313" key="3">
    <source>
        <dbReference type="EMBL" id="QDZ09248.1"/>
    </source>
</evidence>
<dbReference type="InterPro" id="IPR006665">
    <property type="entry name" value="OmpA-like"/>
</dbReference>
<dbReference type="KEGG" id="spai:FPZ24_14915"/>
<keyword evidence="1" id="KW-1133">Transmembrane helix</keyword>
<dbReference type="Gene3D" id="3.30.1330.60">
    <property type="entry name" value="OmpA-like domain"/>
    <property type="match status" value="1"/>
</dbReference>
<evidence type="ECO:0000256" key="1">
    <source>
        <dbReference type="SAM" id="Phobius"/>
    </source>
</evidence>
<dbReference type="SUPFAM" id="SSF103088">
    <property type="entry name" value="OmpA-like"/>
    <property type="match status" value="1"/>
</dbReference>
<organism evidence="3 4">
    <name type="scientific">Sphingomonas panacisoli</name>
    <dbReference type="NCBI Taxonomy" id="1813879"/>
    <lineage>
        <taxon>Bacteria</taxon>
        <taxon>Pseudomonadati</taxon>
        <taxon>Pseudomonadota</taxon>
        <taxon>Alphaproteobacteria</taxon>
        <taxon>Sphingomonadales</taxon>
        <taxon>Sphingomonadaceae</taxon>
        <taxon>Sphingomonas</taxon>
    </lineage>
</organism>
<feature type="domain" description="OmpA-like" evidence="2">
    <location>
        <begin position="66"/>
        <end position="143"/>
    </location>
</feature>
<keyword evidence="1" id="KW-0812">Transmembrane</keyword>
<evidence type="ECO:0000313" key="4">
    <source>
        <dbReference type="Proteomes" id="UP000315673"/>
    </source>
</evidence>